<feature type="binding site" evidence="5">
    <location>
        <begin position="87"/>
        <end position="89"/>
    </location>
    <ligand>
        <name>AMP</name>
        <dbReference type="ChEBI" id="CHEBI:456215"/>
    </ligand>
</feature>
<feature type="binding site" evidence="5">
    <location>
        <begin position="166"/>
        <end position="167"/>
    </location>
    <ligand>
        <name>ATP</name>
        <dbReference type="ChEBI" id="CHEBI:30616"/>
    </ligand>
</feature>
<comment type="subunit">
    <text evidence="5 7">Monomer.</text>
</comment>
<comment type="subcellular location">
    <subcellularLocation>
        <location evidence="5 7">Cytoplasm</location>
    </subcellularLocation>
</comment>
<dbReference type="Pfam" id="PF00406">
    <property type="entry name" value="ADK"/>
    <property type="match status" value="1"/>
</dbReference>
<keyword evidence="10" id="KW-1185">Reference proteome</keyword>
<protein>
    <recommendedName>
        <fullName evidence="5 7">Adenylate kinase</fullName>
        <shortName evidence="5">AK</shortName>
        <ecNumber evidence="5 7">2.7.4.3</ecNumber>
    </recommendedName>
    <alternativeName>
        <fullName evidence="5">ATP-AMP transphosphorylase</fullName>
    </alternativeName>
    <alternativeName>
        <fullName evidence="5">ATP:AMP phosphotransferase</fullName>
    </alternativeName>
    <alternativeName>
        <fullName evidence="5">Adenylate monophosphate kinase</fullName>
    </alternativeName>
</protein>
<feature type="binding site" evidence="5">
    <location>
        <position position="190"/>
    </location>
    <ligand>
        <name>AMP</name>
        <dbReference type="ChEBI" id="CHEBI:456215"/>
    </ligand>
</feature>
<feature type="binding site" evidence="5">
    <location>
        <position position="183"/>
    </location>
    <ligand>
        <name>Zn(2+)</name>
        <dbReference type="ChEBI" id="CHEBI:29105"/>
        <note>structural</note>
    </ligand>
</feature>
<name>A0A5B9VZW8_9BACT</name>
<keyword evidence="5 7" id="KW-0067">ATP-binding</keyword>
<dbReference type="InterPro" id="IPR006259">
    <property type="entry name" value="Adenyl_kin_sub"/>
</dbReference>
<evidence type="ECO:0000256" key="2">
    <source>
        <dbReference type="ARBA" id="ARBA00022727"/>
    </source>
</evidence>
<feature type="binding site" evidence="5">
    <location>
        <begin position="115"/>
        <end position="118"/>
    </location>
    <ligand>
        <name>AMP</name>
        <dbReference type="ChEBI" id="CHEBI:456215"/>
    </ligand>
</feature>
<evidence type="ECO:0000256" key="3">
    <source>
        <dbReference type="ARBA" id="ARBA00022741"/>
    </source>
</evidence>
<keyword evidence="4 5" id="KW-0418">Kinase</keyword>
<dbReference type="InterPro" id="IPR007862">
    <property type="entry name" value="Adenylate_kinase_lid-dom"/>
</dbReference>
<comment type="pathway">
    <text evidence="5">Purine metabolism; AMP biosynthesis via salvage pathway; AMP from ADP: step 1/1.</text>
</comment>
<keyword evidence="5" id="KW-0963">Cytoplasm</keyword>
<dbReference type="HAMAP" id="MF_00235">
    <property type="entry name" value="Adenylate_kinase_Adk"/>
    <property type="match status" value="1"/>
</dbReference>
<dbReference type="PROSITE" id="PS00113">
    <property type="entry name" value="ADENYLATE_KINASE"/>
    <property type="match status" value="1"/>
</dbReference>
<dbReference type="PANTHER" id="PTHR23359">
    <property type="entry name" value="NUCLEOTIDE KINASE"/>
    <property type="match status" value="1"/>
</dbReference>
<evidence type="ECO:0000256" key="4">
    <source>
        <dbReference type="ARBA" id="ARBA00022777"/>
    </source>
</evidence>
<evidence type="ECO:0000313" key="9">
    <source>
        <dbReference type="EMBL" id="QEH33848.1"/>
    </source>
</evidence>
<keyword evidence="5" id="KW-0862">Zinc</keyword>
<keyword evidence="1 5" id="KW-0808">Transferase</keyword>
<feature type="binding site" evidence="5">
    <location>
        <position position="201"/>
    </location>
    <ligand>
        <name>AMP</name>
        <dbReference type="ChEBI" id="CHEBI:456215"/>
    </ligand>
</feature>
<feature type="binding site" evidence="5">
    <location>
        <position position="180"/>
    </location>
    <ligand>
        <name>Zn(2+)</name>
        <dbReference type="ChEBI" id="CHEBI:29105"/>
        <note>structural</note>
    </ligand>
</feature>
<evidence type="ECO:0000256" key="6">
    <source>
        <dbReference type="RuleBase" id="RU003330"/>
    </source>
</evidence>
<comment type="catalytic activity">
    <reaction evidence="5 7">
        <text>AMP + ATP = 2 ADP</text>
        <dbReference type="Rhea" id="RHEA:12973"/>
        <dbReference type="ChEBI" id="CHEBI:30616"/>
        <dbReference type="ChEBI" id="CHEBI:456215"/>
        <dbReference type="ChEBI" id="CHEBI:456216"/>
        <dbReference type="EC" id="2.7.4.3"/>
    </reaction>
</comment>
<feature type="binding site" evidence="5">
    <location>
        <position position="160"/>
    </location>
    <ligand>
        <name>Zn(2+)</name>
        <dbReference type="ChEBI" id="CHEBI:29105"/>
        <note>structural</note>
    </ligand>
</feature>
<comment type="function">
    <text evidence="5">Catalyzes the reversible transfer of the terminal phosphate group between ATP and AMP. Plays an important role in cellular energy homeostasis and in adenine nucleotide metabolism.</text>
</comment>
<dbReference type="UniPathway" id="UPA00588">
    <property type="reaction ID" value="UER00649"/>
</dbReference>
<evidence type="ECO:0000256" key="5">
    <source>
        <dbReference type="HAMAP-Rule" id="MF_00235"/>
    </source>
</evidence>
<dbReference type="EMBL" id="CP042997">
    <property type="protein sequence ID" value="QEH33848.1"/>
    <property type="molecule type" value="Genomic_DNA"/>
</dbReference>
<evidence type="ECO:0000256" key="7">
    <source>
        <dbReference type="RuleBase" id="RU003331"/>
    </source>
</evidence>
<gene>
    <name evidence="9" type="primary">adk_2</name>
    <name evidence="5" type="synonym">adk</name>
    <name evidence="9" type="ORF">OJF2_23790</name>
</gene>
<dbReference type="GO" id="GO:0004017">
    <property type="term" value="F:AMP kinase activity"/>
    <property type="evidence" value="ECO:0007669"/>
    <property type="project" value="UniProtKB-UniRule"/>
</dbReference>
<dbReference type="SUPFAM" id="SSF52540">
    <property type="entry name" value="P-loop containing nucleoside triphosphate hydrolases"/>
    <property type="match status" value="1"/>
</dbReference>
<feature type="binding site" evidence="5">
    <location>
        <position position="64"/>
    </location>
    <ligand>
        <name>AMP</name>
        <dbReference type="ChEBI" id="CHEBI:456215"/>
    </ligand>
</feature>
<proteinExistence type="inferred from homology"/>
<accession>A0A5B9VZW8</accession>
<feature type="domain" description="Adenylate kinase active site lid" evidence="8">
    <location>
        <begin position="157"/>
        <end position="192"/>
    </location>
</feature>
<dbReference type="RefSeq" id="WP_210420493.1">
    <property type="nucleotide sequence ID" value="NZ_CP042997.1"/>
</dbReference>
<dbReference type="InterPro" id="IPR027417">
    <property type="entry name" value="P-loop_NTPase"/>
</dbReference>
<organism evidence="9 10">
    <name type="scientific">Aquisphaera giovannonii</name>
    <dbReference type="NCBI Taxonomy" id="406548"/>
    <lineage>
        <taxon>Bacteria</taxon>
        <taxon>Pseudomonadati</taxon>
        <taxon>Planctomycetota</taxon>
        <taxon>Planctomycetia</taxon>
        <taxon>Isosphaerales</taxon>
        <taxon>Isosphaeraceae</taxon>
        <taxon>Aquisphaera</taxon>
    </lineage>
</organism>
<keyword evidence="2 5" id="KW-0545">Nucleotide biosynthesis</keyword>
<dbReference type="Proteomes" id="UP000324233">
    <property type="component" value="Chromosome"/>
</dbReference>
<dbReference type="AlphaFoldDB" id="A0A5B9VZW8"/>
<dbReference type="GO" id="GO:0008270">
    <property type="term" value="F:zinc ion binding"/>
    <property type="evidence" value="ECO:0007669"/>
    <property type="project" value="UniProtKB-UniRule"/>
</dbReference>
<comment type="domain">
    <text evidence="5">Consists of three domains, a large central CORE domain and two small peripheral domains, NMPbind and LID, which undergo movements during catalysis. The LID domain closes over the site of phosphoryl transfer upon ATP binding. Assembling and dissambling the active center during each catalytic cycle provides an effective means to prevent ATP hydrolysis. Some bacteria have evolved a zinc-coordinating structure that stabilizes the LID domain.</text>
</comment>
<keyword evidence="5" id="KW-0479">Metal-binding</keyword>
<evidence type="ECO:0000256" key="1">
    <source>
        <dbReference type="ARBA" id="ARBA00022679"/>
    </source>
</evidence>
<feature type="binding site" evidence="5">
    <location>
        <position position="59"/>
    </location>
    <ligand>
        <name>AMP</name>
        <dbReference type="ChEBI" id="CHEBI:456215"/>
    </ligand>
</feature>
<dbReference type="GO" id="GO:0005524">
    <property type="term" value="F:ATP binding"/>
    <property type="evidence" value="ECO:0007669"/>
    <property type="project" value="UniProtKB-UniRule"/>
</dbReference>
<feature type="binding site" evidence="5">
    <location>
        <position position="163"/>
    </location>
    <ligand>
        <name>Zn(2+)</name>
        <dbReference type="ChEBI" id="CHEBI:29105"/>
        <note>structural</note>
    </ligand>
</feature>
<feature type="binding site" evidence="5">
    <location>
        <position position="122"/>
    </location>
    <ligand>
        <name>AMP</name>
        <dbReference type="ChEBI" id="CHEBI:456215"/>
    </ligand>
</feature>
<dbReference type="CDD" id="cd01428">
    <property type="entry name" value="ADK"/>
    <property type="match status" value="1"/>
</dbReference>
<comment type="caution">
    <text evidence="5">Lacks conserved residue(s) required for the propagation of feature annotation.</text>
</comment>
<dbReference type="InterPro" id="IPR033690">
    <property type="entry name" value="Adenylat_kinase_CS"/>
</dbReference>
<dbReference type="GO" id="GO:0005737">
    <property type="term" value="C:cytoplasm"/>
    <property type="evidence" value="ECO:0007669"/>
    <property type="project" value="UniProtKB-SubCell"/>
</dbReference>
<sequence length="251" mass="27211">MDVQPDRAAWFEGGEARCTIMPSPKDRPFRIVLLGPPGVGKGTQAELLCKSLGTCHLSTGDVFRAAQCQNEHSPALRSALDAMKRGELVSDGLVVSMVSERSSCLSCFGGFLLDGFPRTAAQAEALDELLDQNGVQLDAVLSYELPLAEIVDRLSGRRTCSKCKAVFHATARPPHKEGTCDLCGGGLVQRDDDRPEAIRVRMQAYEESTRPLADYYQQTGRLLSVSAGGSPEEILERTLEALQSKAARTRT</sequence>
<feature type="binding site" evidence="5">
    <location>
        <position position="229"/>
    </location>
    <ligand>
        <name>ATP</name>
        <dbReference type="ChEBI" id="CHEBI:30616"/>
    </ligand>
</feature>
<feature type="region of interest" description="LID" evidence="5">
    <location>
        <begin position="156"/>
        <end position="193"/>
    </location>
</feature>
<dbReference type="GO" id="GO:0044209">
    <property type="term" value="P:AMP salvage"/>
    <property type="evidence" value="ECO:0007669"/>
    <property type="project" value="UniProtKB-UniRule"/>
</dbReference>
<dbReference type="EC" id="2.7.4.3" evidence="5 7"/>
<dbReference type="InterPro" id="IPR000850">
    <property type="entry name" value="Adenylat/UMP-CMP_kin"/>
</dbReference>
<evidence type="ECO:0000259" key="8">
    <source>
        <dbReference type="Pfam" id="PF05191"/>
    </source>
</evidence>
<dbReference type="Gene3D" id="3.40.50.300">
    <property type="entry name" value="P-loop containing nucleotide triphosphate hydrolases"/>
    <property type="match status" value="1"/>
</dbReference>
<dbReference type="Pfam" id="PF05191">
    <property type="entry name" value="ADK_lid"/>
    <property type="match status" value="1"/>
</dbReference>
<evidence type="ECO:0000313" key="10">
    <source>
        <dbReference type="Proteomes" id="UP000324233"/>
    </source>
</evidence>
<dbReference type="NCBIfam" id="TIGR01351">
    <property type="entry name" value="adk"/>
    <property type="match status" value="1"/>
</dbReference>
<dbReference type="PRINTS" id="PR00094">
    <property type="entry name" value="ADENYLTKNASE"/>
</dbReference>
<comment type="similarity">
    <text evidence="5 6">Belongs to the adenylate kinase family.</text>
</comment>
<dbReference type="KEGG" id="agv:OJF2_23790"/>
<keyword evidence="3 5" id="KW-0547">Nucleotide-binding</keyword>
<feature type="binding site" evidence="5">
    <location>
        <begin position="38"/>
        <end position="43"/>
    </location>
    <ligand>
        <name>ATP</name>
        <dbReference type="ChEBI" id="CHEBI:30616"/>
    </ligand>
</feature>
<feature type="binding site" evidence="5">
    <location>
        <position position="157"/>
    </location>
    <ligand>
        <name>ATP</name>
        <dbReference type="ChEBI" id="CHEBI:30616"/>
    </ligand>
</feature>
<reference evidence="9 10" key="1">
    <citation type="submission" date="2019-08" db="EMBL/GenBank/DDBJ databases">
        <title>Deep-cultivation of Planctomycetes and their phenomic and genomic characterization uncovers novel biology.</title>
        <authorList>
            <person name="Wiegand S."/>
            <person name="Jogler M."/>
            <person name="Boedeker C."/>
            <person name="Pinto D."/>
            <person name="Vollmers J."/>
            <person name="Rivas-Marin E."/>
            <person name="Kohn T."/>
            <person name="Peeters S.H."/>
            <person name="Heuer A."/>
            <person name="Rast P."/>
            <person name="Oberbeckmann S."/>
            <person name="Bunk B."/>
            <person name="Jeske O."/>
            <person name="Meyerdierks A."/>
            <person name="Storesund J.E."/>
            <person name="Kallscheuer N."/>
            <person name="Luecker S."/>
            <person name="Lage O.M."/>
            <person name="Pohl T."/>
            <person name="Merkel B.J."/>
            <person name="Hornburger P."/>
            <person name="Mueller R.-W."/>
            <person name="Bruemmer F."/>
            <person name="Labrenz M."/>
            <person name="Spormann A.M."/>
            <person name="Op den Camp H."/>
            <person name="Overmann J."/>
            <person name="Amann R."/>
            <person name="Jetten M.S.M."/>
            <person name="Mascher T."/>
            <person name="Medema M.H."/>
            <person name="Devos D.P."/>
            <person name="Kaster A.-K."/>
            <person name="Ovreas L."/>
            <person name="Rohde M."/>
            <person name="Galperin M.Y."/>
            <person name="Jogler C."/>
        </authorList>
    </citation>
    <scope>NUCLEOTIDE SEQUENCE [LARGE SCALE GENOMIC DNA]</scope>
    <source>
        <strain evidence="9 10">OJF2</strain>
    </source>
</reference>